<keyword evidence="3" id="KW-1185">Reference proteome</keyword>
<dbReference type="Gramene" id="EOY09820">
    <property type="protein sequence ID" value="EOY09820"/>
    <property type="gene ID" value="TCM_025196"/>
</dbReference>
<reference evidence="2 3" key="1">
    <citation type="journal article" date="2013" name="Genome Biol.">
        <title>The genome sequence of the most widely cultivated cacao type and its use to identify candidate genes regulating pod color.</title>
        <authorList>
            <person name="Motamayor J.C."/>
            <person name="Mockaitis K."/>
            <person name="Schmutz J."/>
            <person name="Haiminen N."/>
            <person name="Iii D.L."/>
            <person name="Cornejo O."/>
            <person name="Findley S.D."/>
            <person name="Zheng P."/>
            <person name="Utro F."/>
            <person name="Royaert S."/>
            <person name="Saski C."/>
            <person name="Jenkins J."/>
            <person name="Podicheti R."/>
            <person name="Zhao M."/>
            <person name="Scheffler B.E."/>
            <person name="Stack J.C."/>
            <person name="Feltus F.A."/>
            <person name="Mustiga G.M."/>
            <person name="Amores F."/>
            <person name="Phillips W."/>
            <person name="Marelli J.P."/>
            <person name="May G.D."/>
            <person name="Shapiro H."/>
            <person name="Ma J."/>
            <person name="Bustamante C.D."/>
            <person name="Schnell R.J."/>
            <person name="Main D."/>
            <person name="Gilbert D."/>
            <person name="Parida L."/>
            <person name="Kuhn D.N."/>
        </authorList>
    </citation>
    <scope>NUCLEOTIDE SEQUENCE [LARGE SCALE GENOMIC DNA]</scope>
    <source>
        <strain evidence="3">cv. Matina 1-6</strain>
    </source>
</reference>
<dbReference type="HOGENOM" id="CLU_2403965_0_0_1"/>
<gene>
    <name evidence="2" type="ORF">TCM_025196</name>
</gene>
<evidence type="ECO:0000256" key="1">
    <source>
        <dbReference type="SAM" id="Phobius"/>
    </source>
</evidence>
<name>A0A061EXL6_THECC</name>
<dbReference type="AlphaFoldDB" id="A0A061EXL6"/>
<protein>
    <submittedName>
        <fullName evidence="2">Uncharacterized protein</fullName>
    </submittedName>
</protein>
<proteinExistence type="predicted"/>
<evidence type="ECO:0000313" key="2">
    <source>
        <dbReference type="EMBL" id="EOY09820.1"/>
    </source>
</evidence>
<keyword evidence="1" id="KW-0472">Membrane</keyword>
<dbReference type="Proteomes" id="UP000026915">
    <property type="component" value="Chromosome 5"/>
</dbReference>
<dbReference type="EMBL" id="CM001883">
    <property type="protein sequence ID" value="EOY09820.1"/>
    <property type="molecule type" value="Genomic_DNA"/>
</dbReference>
<dbReference type="InParanoid" id="A0A061EXL6"/>
<sequence length="93" mass="10839">MSSTSFILLWGFPFFPAGCRWLLVAVFLLSSSFDFDLLCCPSSFLPSLSLQQAVFVFCWCLLLPAVEKFFHSLVFSFFFYELFLDLLFLIFFL</sequence>
<feature type="transmembrane region" description="Helical" evidence="1">
    <location>
        <begin position="73"/>
        <end position="92"/>
    </location>
</feature>
<feature type="transmembrane region" description="Helical" evidence="1">
    <location>
        <begin position="49"/>
        <end position="66"/>
    </location>
</feature>
<accession>A0A061EXL6</accession>
<keyword evidence="1" id="KW-0812">Transmembrane</keyword>
<keyword evidence="1" id="KW-1133">Transmembrane helix</keyword>
<organism evidence="2 3">
    <name type="scientific">Theobroma cacao</name>
    <name type="common">Cacao</name>
    <name type="synonym">Cocoa</name>
    <dbReference type="NCBI Taxonomy" id="3641"/>
    <lineage>
        <taxon>Eukaryota</taxon>
        <taxon>Viridiplantae</taxon>
        <taxon>Streptophyta</taxon>
        <taxon>Embryophyta</taxon>
        <taxon>Tracheophyta</taxon>
        <taxon>Spermatophyta</taxon>
        <taxon>Magnoliopsida</taxon>
        <taxon>eudicotyledons</taxon>
        <taxon>Gunneridae</taxon>
        <taxon>Pentapetalae</taxon>
        <taxon>rosids</taxon>
        <taxon>malvids</taxon>
        <taxon>Malvales</taxon>
        <taxon>Malvaceae</taxon>
        <taxon>Byttnerioideae</taxon>
        <taxon>Theobroma</taxon>
    </lineage>
</organism>
<evidence type="ECO:0000313" key="3">
    <source>
        <dbReference type="Proteomes" id="UP000026915"/>
    </source>
</evidence>
<feature type="transmembrane region" description="Helical" evidence="1">
    <location>
        <begin position="7"/>
        <end position="29"/>
    </location>
</feature>